<dbReference type="PROSITE" id="PS00973">
    <property type="entry name" value="USP_2"/>
    <property type="match status" value="1"/>
</dbReference>
<comment type="catalytic activity">
    <reaction evidence="1">
        <text>Thiol-dependent hydrolysis of ester, thioester, amide, peptide and isopeptide bonds formed by the C-terminal Gly of ubiquitin (a 76-residue protein attached to proteins as an intracellular targeting signal).</text>
        <dbReference type="EC" id="3.4.19.12"/>
    </reaction>
</comment>
<dbReference type="SUPFAM" id="SSF54001">
    <property type="entry name" value="Cysteine proteinases"/>
    <property type="match status" value="1"/>
</dbReference>
<dbReference type="InterPro" id="IPR028889">
    <property type="entry name" value="USP"/>
</dbReference>
<name>A0ABC8V3C2_9AQUA</name>
<evidence type="ECO:0000259" key="8">
    <source>
        <dbReference type="PROSITE" id="PS50235"/>
    </source>
</evidence>
<evidence type="ECO:0000256" key="6">
    <source>
        <dbReference type="ARBA" id="ARBA00022801"/>
    </source>
</evidence>
<dbReference type="GO" id="GO:0006508">
    <property type="term" value="P:proteolysis"/>
    <property type="evidence" value="ECO:0007669"/>
    <property type="project" value="UniProtKB-KW"/>
</dbReference>
<dbReference type="PANTHER" id="PTHR24006:SF888">
    <property type="entry name" value="UBIQUITIN CARBOXYL-TERMINAL HYDROLASE 30"/>
    <property type="match status" value="1"/>
</dbReference>
<evidence type="ECO:0000256" key="4">
    <source>
        <dbReference type="ARBA" id="ARBA00022670"/>
    </source>
</evidence>
<evidence type="ECO:0000256" key="3">
    <source>
        <dbReference type="ARBA" id="ARBA00012759"/>
    </source>
</evidence>
<sequence length="545" mass="60653">MVAEPKEARAGIKVVYFLLFNPTDNKTTLAYADRTGKMYRESKGAPEQILNLAHNKSEIEWRIYCIIDRCGFHFLAVACQEVSTGNKDSTAELCTARHGREVSSPQKVMFAMTHYNPNFNLTNQQDAEEAFFHILSSLREELAECYATNHGSLAEVAAFPNCRILTPTRSVHQGEQQRWQRAFIGPFDGILGSILTCQSCSFQISLDFQFFHSLHLSPMLSSGATIVAGCSVEDCLKQFFVAEKLENYCCSHCWHTAAIKYLSLLDESETDIEQINSCIEQSSCGCKNLSRLGALPWSDRFSRTFKQLSIARSPKILCIHLQRAAINLFGELVKLQGHISFPLILNLSPFMKGGVGIKNWEEKFPSGQSKQQFQPLPYSNHLSMKLDTRMLKGICEQMGKKTSFEAVVAAEFRQTAIESLGSTCGQVFQGEPALLDTGGCSDTTLYGMPMQSGDKVGMTCHLAPSDHPTYRLVSVVQHYGRAGSGHYTVYRKVGAKLNDKDPGGPSESTLMRWFCISDSEVYSVSEEDVLAAEASVLFYEKIQEG</sequence>
<accession>A0ABC8V3C2</accession>
<dbReference type="InterPro" id="IPR038765">
    <property type="entry name" value="Papain-like_cys_pep_sf"/>
</dbReference>
<evidence type="ECO:0000256" key="1">
    <source>
        <dbReference type="ARBA" id="ARBA00000707"/>
    </source>
</evidence>
<evidence type="ECO:0000256" key="5">
    <source>
        <dbReference type="ARBA" id="ARBA00022786"/>
    </source>
</evidence>
<dbReference type="PANTHER" id="PTHR24006">
    <property type="entry name" value="UBIQUITIN CARBOXYL-TERMINAL HYDROLASE"/>
    <property type="match status" value="1"/>
</dbReference>
<gene>
    <name evidence="9" type="ORF">ILEXP_LOCUS58438</name>
</gene>
<comment type="similarity">
    <text evidence="2">Belongs to the peptidase C19 family.</text>
</comment>
<evidence type="ECO:0000313" key="9">
    <source>
        <dbReference type="EMBL" id="CAK9187833.1"/>
    </source>
</evidence>
<keyword evidence="10" id="KW-1185">Reference proteome</keyword>
<evidence type="ECO:0000256" key="7">
    <source>
        <dbReference type="ARBA" id="ARBA00022807"/>
    </source>
</evidence>
<keyword evidence="7" id="KW-0788">Thiol protease</keyword>
<dbReference type="InterPro" id="IPR023299">
    <property type="entry name" value="ATPase_P-typ_cyto_dom_N"/>
</dbReference>
<dbReference type="GO" id="GO:0004843">
    <property type="term" value="F:cysteine-type deubiquitinase activity"/>
    <property type="evidence" value="ECO:0007669"/>
    <property type="project" value="UniProtKB-EC"/>
</dbReference>
<protein>
    <recommendedName>
        <fullName evidence="3">ubiquitinyl hydrolase 1</fullName>
        <ecNumber evidence="3">3.4.19.12</ecNumber>
    </recommendedName>
</protein>
<feature type="domain" description="USP" evidence="8">
    <location>
        <begin position="47"/>
        <end position="542"/>
    </location>
</feature>
<organism evidence="9 10">
    <name type="scientific">Ilex paraguariensis</name>
    <name type="common">yerba mate</name>
    <dbReference type="NCBI Taxonomy" id="185542"/>
    <lineage>
        <taxon>Eukaryota</taxon>
        <taxon>Viridiplantae</taxon>
        <taxon>Streptophyta</taxon>
        <taxon>Embryophyta</taxon>
        <taxon>Tracheophyta</taxon>
        <taxon>Spermatophyta</taxon>
        <taxon>Magnoliopsida</taxon>
        <taxon>eudicotyledons</taxon>
        <taxon>Gunneridae</taxon>
        <taxon>Pentapetalae</taxon>
        <taxon>asterids</taxon>
        <taxon>campanulids</taxon>
        <taxon>Aquifoliales</taxon>
        <taxon>Aquifoliaceae</taxon>
        <taxon>Ilex</taxon>
    </lineage>
</organism>
<dbReference type="InterPro" id="IPR018200">
    <property type="entry name" value="USP_CS"/>
</dbReference>
<dbReference type="SUPFAM" id="SSF81660">
    <property type="entry name" value="Metal cation-transporting ATPase, ATP-binding domain N"/>
    <property type="match status" value="1"/>
</dbReference>
<dbReference type="Proteomes" id="UP001642360">
    <property type="component" value="Unassembled WGS sequence"/>
</dbReference>
<evidence type="ECO:0000256" key="2">
    <source>
        <dbReference type="ARBA" id="ARBA00009085"/>
    </source>
</evidence>
<dbReference type="Gene3D" id="3.90.70.10">
    <property type="entry name" value="Cysteine proteinases"/>
    <property type="match status" value="1"/>
</dbReference>
<dbReference type="EC" id="3.4.19.12" evidence="3"/>
<dbReference type="PROSITE" id="PS50235">
    <property type="entry name" value="USP_3"/>
    <property type="match status" value="1"/>
</dbReference>
<evidence type="ECO:0000313" key="10">
    <source>
        <dbReference type="Proteomes" id="UP001642360"/>
    </source>
</evidence>
<comment type="caution">
    <text evidence="9">The sequence shown here is derived from an EMBL/GenBank/DDBJ whole genome shotgun (WGS) entry which is preliminary data.</text>
</comment>
<dbReference type="Pfam" id="PF00443">
    <property type="entry name" value="UCH"/>
    <property type="match status" value="1"/>
</dbReference>
<dbReference type="InterPro" id="IPR050164">
    <property type="entry name" value="Peptidase_C19"/>
</dbReference>
<dbReference type="AlphaFoldDB" id="A0ABC8V3C2"/>
<keyword evidence="6" id="KW-0378">Hydrolase</keyword>
<reference evidence="9 10" key="1">
    <citation type="submission" date="2024-02" db="EMBL/GenBank/DDBJ databases">
        <authorList>
            <person name="Vignale AGUSTIN F."/>
            <person name="Sosa J E."/>
            <person name="Modenutti C."/>
        </authorList>
    </citation>
    <scope>NUCLEOTIDE SEQUENCE [LARGE SCALE GENOMIC DNA]</scope>
</reference>
<dbReference type="EMBL" id="CAUOFW020010168">
    <property type="protein sequence ID" value="CAK9187833.1"/>
    <property type="molecule type" value="Genomic_DNA"/>
</dbReference>
<dbReference type="InterPro" id="IPR001394">
    <property type="entry name" value="Peptidase_C19_UCH"/>
</dbReference>
<keyword evidence="4" id="KW-0645">Protease</keyword>
<keyword evidence="5" id="KW-0833">Ubl conjugation pathway</keyword>
<proteinExistence type="inferred from homology"/>